<dbReference type="Gene3D" id="3.40.50.2300">
    <property type="match status" value="2"/>
</dbReference>
<evidence type="ECO:0000256" key="3">
    <source>
        <dbReference type="ARBA" id="ARBA00023163"/>
    </source>
</evidence>
<keyword evidence="3" id="KW-0804">Transcription</keyword>
<dbReference type="InterPro" id="IPR028082">
    <property type="entry name" value="Peripla_BP_I"/>
</dbReference>
<dbReference type="PROSITE" id="PS50932">
    <property type="entry name" value="HTH_LACI_2"/>
    <property type="match status" value="1"/>
</dbReference>
<accession>A0A5C8V6Z6</accession>
<dbReference type="InterPro" id="IPR010982">
    <property type="entry name" value="Lambda_DNA-bd_dom_sf"/>
</dbReference>
<evidence type="ECO:0000259" key="4">
    <source>
        <dbReference type="PROSITE" id="PS50932"/>
    </source>
</evidence>
<keyword evidence="1" id="KW-0805">Transcription regulation</keyword>
<dbReference type="Proteomes" id="UP000321456">
    <property type="component" value="Unassembled WGS sequence"/>
</dbReference>
<sequence length="345" mass="39488">MKKKQTIKDIAHAAGVSIGTVDRVLHKRGKVSKKSMEIVTKVLNELDYKPNPIARTLKNNTIYSIKVLLPDPKKDHYWKRCMEGINEIIVEFGAFDFEIEIYCYDPSKPKSFSKIGEQLIQTENLDALLFVPLFEKESNTLLKKLNTRQILSGTFNSSLSNNLVDQHTGQDLYSSGRVAAKLIYDLIKPHSRIAIIHIDEAFNNAIHMKQKEQGFSSFFKEYSSFEIKTLTLNSNEFQSKFPDFVEQFNPIDAFFITTSKVYEVPEALKSQGTKSKMVGYDLLLRNVECLKKGEMDFLIHQNPKIQASLGLKGLIEKLIFEKEIPKKRLLPIDIVNSENVESYLI</sequence>
<reference evidence="5 6" key="1">
    <citation type="submission" date="2019-08" db="EMBL/GenBank/DDBJ databases">
        <title>Professor.</title>
        <authorList>
            <person name="Park J.S."/>
        </authorList>
    </citation>
    <scope>NUCLEOTIDE SEQUENCE [LARGE SCALE GENOMIC DNA]</scope>
    <source>
        <strain evidence="5 6">176CP5-101</strain>
    </source>
</reference>
<dbReference type="Gene3D" id="1.10.260.40">
    <property type="entry name" value="lambda repressor-like DNA-binding domains"/>
    <property type="match status" value="1"/>
</dbReference>
<evidence type="ECO:0000256" key="1">
    <source>
        <dbReference type="ARBA" id="ARBA00023015"/>
    </source>
</evidence>
<dbReference type="Pfam" id="PF00356">
    <property type="entry name" value="LacI"/>
    <property type="match status" value="1"/>
</dbReference>
<dbReference type="PROSITE" id="PS00356">
    <property type="entry name" value="HTH_LACI_1"/>
    <property type="match status" value="1"/>
</dbReference>
<dbReference type="Pfam" id="PF13407">
    <property type="entry name" value="Peripla_BP_4"/>
    <property type="match status" value="1"/>
</dbReference>
<comment type="caution">
    <text evidence="5">The sequence shown here is derived from an EMBL/GenBank/DDBJ whole genome shotgun (WGS) entry which is preliminary data.</text>
</comment>
<evidence type="ECO:0000256" key="2">
    <source>
        <dbReference type="ARBA" id="ARBA00023125"/>
    </source>
</evidence>
<name>A0A5C8V6Z6_9FLAO</name>
<dbReference type="GO" id="GO:0003700">
    <property type="term" value="F:DNA-binding transcription factor activity"/>
    <property type="evidence" value="ECO:0007669"/>
    <property type="project" value="TreeGrafter"/>
</dbReference>
<dbReference type="SUPFAM" id="SSF53822">
    <property type="entry name" value="Periplasmic binding protein-like I"/>
    <property type="match status" value="1"/>
</dbReference>
<evidence type="ECO:0000313" key="5">
    <source>
        <dbReference type="EMBL" id="TXN37176.1"/>
    </source>
</evidence>
<dbReference type="SMART" id="SM00354">
    <property type="entry name" value="HTH_LACI"/>
    <property type="match status" value="1"/>
</dbReference>
<evidence type="ECO:0000313" key="6">
    <source>
        <dbReference type="Proteomes" id="UP000321456"/>
    </source>
</evidence>
<keyword evidence="2" id="KW-0238">DNA-binding</keyword>
<dbReference type="PANTHER" id="PTHR30146:SF144">
    <property type="entry name" value="LACI-FAMILY TRANSCRIPTION REGULATOR"/>
    <property type="match status" value="1"/>
</dbReference>
<organism evidence="5 6">
    <name type="scientific">Flagellimonas hymeniacidonis</name>
    <dbReference type="NCBI Taxonomy" id="2603628"/>
    <lineage>
        <taxon>Bacteria</taxon>
        <taxon>Pseudomonadati</taxon>
        <taxon>Bacteroidota</taxon>
        <taxon>Flavobacteriia</taxon>
        <taxon>Flavobacteriales</taxon>
        <taxon>Flavobacteriaceae</taxon>
        <taxon>Flagellimonas</taxon>
    </lineage>
</organism>
<dbReference type="CDD" id="cd01392">
    <property type="entry name" value="HTH_LacI"/>
    <property type="match status" value="1"/>
</dbReference>
<dbReference type="PANTHER" id="PTHR30146">
    <property type="entry name" value="LACI-RELATED TRANSCRIPTIONAL REPRESSOR"/>
    <property type="match status" value="1"/>
</dbReference>
<gene>
    <name evidence="5" type="ORF">FVB32_02490</name>
</gene>
<protein>
    <submittedName>
        <fullName evidence="5">Substrate-binding domain-containing protein</fullName>
    </submittedName>
</protein>
<dbReference type="SUPFAM" id="SSF47413">
    <property type="entry name" value="lambda repressor-like DNA-binding domains"/>
    <property type="match status" value="1"/>
</dbReference>
<keyword evidence="6" id="KW-1185">Reference proteome</keyword>
<feature type="domain" description="HTH lacI-type" evidence="4">
    <location>
        <begin position="5"/>
        <end position="59"/>
    </location>
</feature>
<dbReference type="EMBL" id="VRUR01000001">
    <property type="protein sequence ID" value="TXN37176.1"/>
    <property type="molecule type" value="Genomic_DNA"/>
</dbReference>
<dbReference type="InterPro" id="IPR025997">
    <property type="entry name" value="SBP_2_dom"/>
</dbReference>
<dbReference type="RefSeq" id="WP_147741007.1">
    <property type="nucleotide sequence ID" value="NZ_VRUR01000001.1"/>
</dbReference>
<dbReference type="GO" id="GO:0000976">
    <property type="term" value="F:transcription cis-regulatory region binding"/>
    <property type="evidence" value="ECO:0007669"/>
    <property type="project" value="TreeGrafter"/>
</dbReference>
<dbReference type="InterPro" id="IPR000843">
    <property type="entry name" value="HTH_LacI"/>
</dbReference>
<proteinExistence type="predicted"/>
<dbReference type="AlphaFoldDB" id="A0A5C8V6Z6"/>